<keyword evidence="3" id="KW-1185">Reference proteome</keyword>
<protein>
    <submittedName>
        <fullName evidence="2">Uncharacterized protein</fullName>
    </submittedName>
</protein>
<dbReference type="STRING" id="1367852.SAMN05216516_1053"/>
<keyword evidence="1" id="KW-0812">Transmembrane</keyword>
<gene>
    <name evidence="2" type="ORF">SAMN05216516_1053</name>
</gene>
<dbReference type="AlphaFoldDB" id="A0A1I4XVU1"/>
<sequence length="78" mass="8449">MNLKMQGLSTSQAVLLIALVFIGAATIGLLFSWILLNAWNMFAHAAGFNAVIPITWATVIGSYLIYSALRSIFSSTKK</sequence>
<feature type="transmembrane region" description="Helical" evidence="1">
    <location>
        <begin position="48"/>
        <end position="69"/>
    </location>
</feature>
<organism evidence="2 3">
    <name type="scientific">Izhakiella capsodis</name>
    <dbReference type="NCBI Taxonomy" id="1367852"/>
    <lineage>
        <taxon>Bacteria</taxon>
        <taxon>Pseudomonadati</taxon>
        <taxon>Pseudomonadota</taxon>
        <taxon>Gammaproteobacteria</taxon>
        <taxon>Enterobacterales</taxon>
        <taxon>Erwiniaceae</taxon>
        <taxon>Izhakiella</taxon>
    </lineage>
</organism>
<reference evidence="3" key="1">
    <citation type="submission" date="2016-10" db="EMBL/GenBank/DDBJ databases">
        <authorList>
            <person name="Varghese N."/>
            <person name="Submissions S."/>
        </authorList>
    </citation>
    <scope>NUCLEOTIDE SEQUENCE [LARGE SCALE GENOMIC DNA]</scope>
    <source>
        <strain evidence="3">N6PO6</strain>
    </source>
</reference>
<keyword evidence="1" id="KW-0472">Membrane</keyword>
<evidence type="ECO:0000313" key="3">
    <source>
        <dbReference type="Proteomes" id="UP000242222"/>
    </source>
</evidence>
<dbReference type="Proteomes" id="UP000242222">
    <property type="component" value="Unassembled WGS sequence"/>
</dbReference>
<feature type="transmembrane region" description="Helical" evidence="1">
    <location>
        <begin position="12"/>
        <end position="36"/>
    </location>
</feature>
<evidence type="ECO:0000256" key="1">
    <source>
        <dbReference type="SAM" id="Phobius"/>
    </source>
</evidence>
<dbReference type="EMBL" id="FOVC01000005">
    <property type="protein sequence ID" value="SFN29370.1"/>
    <property type="molecule type" value="Genomic_DNA"/>
</dbReference>
<evidence type="ECO:0000313" key="2">
    <source>
        <dbReference type="EMBL" id="SFN29370.1"/>
    </source>
</evidence>
<accession>A0A1I4XVU1</accession>
<keyword evidence="1" id="KW-1133">Transmembrane helix</keyword>
<proteinExistence type="predicted"/>
<name>A0A1I4XVU1_9GAMM</name>